<dbReference type="InterPro" id="IPR018720">
    <property type="entry name" value="DUF2249"/>
</dbReference>
<dbReference type="eggNOG" id="COG4309">
    <property type="taxonomic scope" value="Bacteria"/>
</dbReference>
<evidence type="ECO:0000313" key="3">
    <source>
        <dbReference type="Proteomes" id="UP000008809"/>
    </source>
</evidence>
<accession>Q2IST1</accession>
<feature type="domain" description="DUF2249" evidence="1">
    <location>
        <begin position="12"/>
        <end position="81"/>
    </location>
</feature>
<protein>
    <recommendedName>
        <fullName evidence="1">DUF2249 domain-containing protein</fullName>
    </recommendedName>
</protein>
<dbReference type="STRING" id="316058.RPB_4036"/>
<dbReference type="Pfam" id="PF10006">
    <property type="entry name" value="DUF2249"/>
    <property type="match status" value="1"/>
</dbReference>
<name>Q2IST1_RHOP2</name>
<organism evidence="2 3">
    <name type="scientific">Rhodopseudomonas palustris (strain HaA2)</name>
    <dbReference type="NCBI Taxonomy" id="316058"/>
    <lineage>
        <taxon>Bacteria</taxon>
        <taxon>Pseudomonadati</taxon>
        <taxon>Pseudomonadota</taxon>
        <taxon>Alphaproteobacteria</taxon>
        <taxon>Hyphomicrobiales</taxon>
        <taxon>Nitrobacteraceae</taxon>
        <taxon>Rhodopseudomonas</taxon>
    </lineage>
</organism>
<sequence>MMTDFASATERVLDVREIPPQQRHEIIPRLFDNLQPGQGMQIIVDHDPRPLRYFFESVHGDDCQWNYLEQGPEVWRVELRRAA</sequence>
<gene>
    <name evidence="2" type="ordered locus">RPB_4036</name>
</gene>
<proteinExistence type="predicted"/>
<keyword evidence="3" id="KW-1185">Reference proteome</keyword>
<dbReference type="HOGENOM" id="CLU_146484_3_0_5"/>
<reference evidence="2 3" key="1">
    <citation type="submission" date="2006-01" db="EMBL/GenBank/DDBJ databases">
        <title>Complete sequence of Rhodopseudomonas palustris HaA2.</title>
        <authorList>
            <consortium name="US DOE Joint Genome Institute"/>
            <person name="Copeland A."/>
            <person name="Lucas S."/>
            <person name="Lapidus A."/>
            <person name="Barry K."/>
            <person name="Detter J.C."/>
            <person name="Glavina T."/>
            <person name="Hammon N."/>
            <person name="Israni S."/>
            <person name="Pitluck S."/>
            <person name="Chain P."/>
            <person name="Malfatti S."/>
            <person name="Shin M."/>
            <person name="Vergez L."/>
            <person name="Schmutz J."/>
            <person name="Larimer F."/>
            <person name="Land M."/>
            <person name="Hauser L."/>
            <person name="Pelletier D.A."/>
            <person name="Kyrpides N."/>
            <person name="Anderson I."/>
            <person name="Oda Y."/>
            <person name="Harwood C.S."/>
            <person name="Richardson P."/>
        </authorList>
    </citation>
    <scope>NUCLEOTIDE SEQUENCE [LARGE SCALE GENOMIC DNA]</scope>
    <source>
        <strain evidence="2 3">HaA2</strain>
    </source>
</reference>
<dbReference type="Proteomes" id="UP000008809">
    <property type="component" value="Chromosome"/>
</dbReference>
<dbReference type="AlphaFoldDB" id="Q2IST1"/>
<evidence type="ECO:0000259" key="1">
    <source>
        <dbReference type="Pfam" id="PF10006"/>
    </source>
</evidence>
<dbReference type="EMBL" id="CP000250">
    <property type="protein sequence ID" value="ABD08729.1"/>
    <property type="molecule type" value="Genomic_DNA"/>
</dbReference>
<dbReference type="KEGG" id="rpb:RPB_4036"/>
<evidence type="ECO:0000313" key="2">
    <source>
        <dbReference type="EMBL" id="ABD08729.1"/>
    </source>
</evidence>